<comment type="caution">
    <text evidence="7">The sequence shown here is derived from an EMBL/GenBank/DDBJ whole genome shotgun (WGS) entry which is preliminary data.</text>
</comment>
<dbReference type="Gene3D" id="1.10.533.10">
    <property type="entry name" value="Death Domain, Fas"/>
    <property type="match status" value="1"/>
</dbReference>
<dbReference type="Pfam" id="PF00653">
    <property type="entry name" value="BIR"/>
    <property type="match status" value="1"/>
</dbReference>
<feature type="region of interest" description="Disordered" evidence="5">
    <location>
        <begin position="185"/>
        <end position="211"/>
    </location>
</feature>
<dbReference type="GO" id="GO:0005737">
    <property type="term" value="C:cytoplasm"/>
    <property type="evidence" value="ECO:0007669"/>
    <property type="project" value="TreeGrafter"/>
</dbReference>
<evidence type="ECO:0000256" key="4">
    <source>
        <dbReference type="PROSITE-ProRule" id="PRU00175"/>
    </source>
</evidence>
<evidence type="ECO:0000313" key="7">
    <source>
        <dbReference type="EMBL" id="CAL1536542.1"/>
    </source>
</evidence>
<comment type="similarity">
    <text evidence="1">Belongs to the IAP family.</text>
</comment>
<dbReference type="InterPro" id="IPR050784">
    <property type="entry name" value="IAP"/>
</dbReference>
<dbReference type="PROSITE" id="PS50089">
    <property type="entry name" value="ZF_RING_2"/>
    <property type="match status" value="1"/>
</dbReference>
<feature type="compositionally biased region" description="Basic and acidic residues" evidence="5">
    <location>
        <begin position="692"/>
        <end position="706"/>
    </location>
</feature>
<dbReference type="AlphaFoldDB" id="A0AAV2HR16"/>
<dbReference type="SUPFAM" id="SSF57924">
    <property type="entry name" value="Inhibitor of apoptosis (IAP) repeat"/>
    <property type="match status" value="2"/>
</dbReference>
<feature type="compositionally biased region" description="Polar residues" evidence="5">
    <location>
        <begin position="579"/>
        <end position="588"/>
    </location>
</feature>
<accession>A0AAV2HR16</accession>
<reference evidence="7 8" key="1">
    <citation type="submission" date="2024-04" db="EMBL/GenBank/DDBJ databases">
        <authorList>
            <consortium name="Genoscope - CEA"/>
            <person name="William W."/>
        </authorList>
    </citation>
    <scope>NUCLEOTIDE SEQUENCE [LARGE SCALE GENOMIC DNA]</scope>
</reference>
<dbReference type="GO" id="GO:0008270">
    <property type="term" value="F:zinc ion binding"/>
    <property type="evidence" value="ECO:0007669"/>
    <property type="project" value="UniProtKB-KW"/>
</dbReference>
<keyword evidence="8" id="KW-1185">Reference proteome</keyword>
<organism evidence="7 8">
    <name type="scientific">Lymnaea stagnalis</name>
    <name type="common">Great pond snail</name>
    <name type="synonym">Helix stagnalis</name>
    <dbReference type="NCBI Taxonomy" id="6523"/>
    <lineage>
        <taxon>Eukaryota</taxon>
        <taxon>Metazoa</taxon>
        <taxon>Spiralia</taxon>
        <taxon>Lophotrochozoa</taxon>
        <taxon>Mollusca</taxon>
        <taxon>Gastropoda</taxon>
        <taxon>Heterobranchia</taxon>
        <taxon>Euthyneura</taxon>
        <taxon>Panpulmonata</taxon>
        <taxon>Hygrophila</taxon>
        <taxon>Lymnaeoidea</taxon>
        <taxon>Lymnaeidae</taxon>
        <taxon>Lymnaea</taxon>
    </lineage>
</organism>
<proteinExistence type="inferred from homology"/>
<dbReference type="Proteomes" id="UP001497497">
    <property type="component" value="Unassembled WGS sequence"/>
</dbReference>
<gene>
    <name evidence="7" type="ORF">GSLYS_00010455001</name>
</gene>
<feature type="domain" description="RING-type" evidence="6">
    <location>
        <begin position="737"/>
        <end position="772"/>
    </location>
</feature>
<dbReference type="GO" id="GO:0005634">
    <property type="term" value="C:nucleus"/>
    <property type="evidence" value="ECO:0007669"/>
    <property type="project" value="TreeGrafter"/>
</dbReference>
<dbReference type="PANTHER" id="PTHR10044:SF139">
    <property type="entry name" value="DEATH-ASSOCIATED INHIBITOR OF APOPTOSIS 2"/>
    <property type="match status" value="1"/>
</dbReference>
<keyword evidence="2 4" id="KW-0863">Zinc-finger</keyword>
<dbReference type="EMBL" id="CAXITT010000233">
    <property type="protein sequence ID" value="CAL1536542.1"/>
    <property type="molecule type" value="Genomic_DNA"/>
</dbReference>
<dbReference type="Pfam" id="PF13920">
    <property type="entry name" value="zf-C3HC4_3"/>
    <property type="match status" value="1"/>
</dbReference>
<evidence type="ECO:0000313" key="8">
    <source>
        <dbReference type="Proteomes" id="UP001497497"/>
    </source>
</evidence>
<evidence type="ECO:0000256" key="2">
    <source>
        <dbReference type="ARBA" id="ARBA00022771"/>
    </source>
</evidence>
<sequence>MDPVRLASYRCIMWYSSSSLLSFPKLSSAGFRYTRNGSVVRCDGCGKANDLEVFVQDGFMPDPGQRVFHADHCVYISEENCTDFNDHDSMSIEGGMVEGTQNLNHGCNTCFNSTDLKDTFNTGDGEEIVSVEQAQKIKIDNLKESTNGRVQVDACDVTMTGTDSKFQHGGNQTDSTIHHVSRVDMRAPPMSNNGQDDARGGHSSGASLMTDAGYVSDDSDQVFVDKGLFRFEYADIGSVKNTKTIHRSECTKNPGHFAYFPINGIKEEQIPSKCRHPEFIKFLNLLAILTVRIVISVTSRDRNRNDPALRPTPGTNERRYRTGTGFVSLTEHDDLPGQNDPLDDNHRRTWGNIKKYVKTLVKKNKELIYVETNRHLVFNDEEAANTTVEFFYDDPGQKGVKVIRGVGVIHSKIIGDHRSILVCQTSDHDLLHQLNRTREEALELAERLPRRAKEAMCKKLFIINHPHGGEKVLSYGDSVMVKYDLQKDSRGRFNMTKLNNPQQVADKDNVRKVLLYAADTCEGSSGAPIFTFKRGPPDHQGQPTLVLDVWMHNGVDKAHSLGGSVMKVCSPDDFVVQQSQDTAHQSADSDNEEGPGHQEVTSPVFKVLSHPSYPVYITYQKRMESYVSWVFSQIHSPEYLAQAGFFYAGYSDCVRCFQCGLGLRSWKAGDDVYQQHQKHRPNCPYLQAHGKPVGEHNHTEANRTAESETGNELDVTKNTTLTLLEKENSKLQEQLTCKVCHKQPIKDLFLPCGELYACTECSKLLTHCPSCNKQILATVTTYFS</sequence>
<dbReference type="CDD" id="cd00022">
    <property type="entry name" value="BIR"/>
    <property type="match status" value="1"/>
</dbReference>
<keyword evidence="2 4" id="KW-0479">Metal-binding</keyword>
<dbReference type="InterPro" id="IPR011029">
    <property type="entry name" value="DEATH-like_dom_sf"/>
</dbReference>
<dbReference type="PROSITE" id="PS50143">
    <property type="entry name" value="BIR_REPEAT_2"/>
    <property type="match status" value="2"/>
</dbReference>
<evidence type="ECO:0000256" key="5">
    <source>
        <dbReference type="SAM" id="MobiDB-lite"/>
    </source>
</evidence>
<evidence type="ECO:0000256" key="1">
    <source>
        <dbReference type="ARBA" id="ARBA00006672"/>
    </source>
</evidence>
<dbReference type="Gene3D" id="1.10.1170.10">
    <property type="entry name" value="Inhibitor Of Apoptosis Protein (2mihbC-IAP-1), Chain A"/>
    <property type="match status" value="2"/>
</dbReference>
<dbReference type="SMART" id="SM00238">
    <property type="entry name" value="BIR"/>
    <property type="match status" value="1"/>
</dbReference>
<dbReference type="PROSITE" id="PS01282">
    <property type="entry name" value="BIR_REPEAT_1"/>
    <property type="match status" value="1"/>
</dbReference>
<dbReference type="InterPro" id="IPR001370">
    <property type="entry name" value="BIR_rpt"/>
</dbReference>
<protein>
    <recommendedName>
        <fullName evidence="6">RING-type domain-containing protein</fullName>
    </recommendedName>
</protein>
<evidence type="ECO:0000259" key="6">
    <source>
        <dbReference type="PROSITE" id="PS50089"/>
    </source>
</evidence>
<keyword evidence="3" id="KW-0862">Zinc</keyword>
<feature type="region of interest" description="Disordered" evidence="5">
    <location>
        <begin position="579"/>
        <end position="599"/>
    </location>
</feature>
<evidence type="ECO:0000256" key="3">
    <source>
        <dbReference type="ARBA" id="ARBA00022833"/>
    </source>
</evidence>
<feature type="region of interest" description="Disordered" evidence="5">
    <location>
        <begin position="692"/>
        <end position="711"/>
    </location>
</feature>
<dbReference type="PANTHER" id="PTHR10044">
    <property type="entry name" value="INHIBITOR OF APOPTOSIS"/>
    <property type="match status" value="1"/>
</dbReference>
<name>A0AAV2HR16_LYMST</name>
<dbReference type="InterPro" id="IPR001841">
    <property type="entry name" value="Znf_RING"/>
</dbReference>